<dbReference type="GO" id="GO:0006508">
    <property type="term" value="P:proteolysis"/>
    <property type="evidence" value="ECO:0007669"/>
    <property type="project" value="UniProtKB-KW"/>
</dbReference>
<evidence type="ECO:0000256" key="3">
    <source>
        <dbReference type="ARBA" id="ARBA00022723"/>
    </source>
</evidence>
<evidence type="ECO:0000256" key="4">
    <source>
        <dbReference type="ARBA" id="ARBA00022801"/>
    </source>
</evidence>
<name>A0A0N5BG20_STREA</name>
<keyword evidence="5 8" id="KW-0862">Zinc</keyword>
<feature type="chain" id="PRO_5005733403" description="Metalloendopeptidase" evidence="9">
    <location>
        <begin position="21"/>
        <end position="396"/>
    </location>
</feature>
<feature type="domain" description="Peptidase M12A" evidence="10">
    <location>
        <begin position="47"/>
        <end position="243"/>
    </location>
</feature>
<evidence type="ECO:0000256" key="7">
    <source>
        <dbReference type="ARBA" id="ARBA00023157"/>
    </source>
</evidence>
<proteinExistence type="predicted"/>
<dbReference type="GO" id="GO:0004222">
    <property type="term" value="F:metalloendopeptidase activity"/>
    <property type="evidence" value="ECO:0007669"/>
    <property type="project" value="UniProtKB-UniRule"/>
</dbReference>
<dbReference type="PRINTS" id="PR00480">
    <property type="entry name" value="ASTACIN"/>
</dbReference>
<organism evidence="11 12">
    <name type="scientific">Strongyloides papillosus</name>
    <name type="common">Intestinal threadworm</name>
    <dbReference type="NCBI Taxonomy" id="174720"/>
    <lineage>
        <taxon>Eukaryota</taxon>
        <taxon>Metazoa</taxon>
        <taxon>Ecdysozoa</taxon>
        <taxon>Nematoda</taxon>
        <taxon>Chromadorea</taxon>
        <taxon>Rhabditida</taxon>
        <taxon>Tylenchina</taxon>
        <taxon>Panagrolaimomorpha</taxon>
        <taxon>Strongyloidoidea</taxon>
        <taxon>Strongyloididae</taxon>
        <taxon>Strongyloides</taxon>
    </lineage>
</organism>
<dbReference type="Proteomes" id="UP000046392">
    <property type="component" value="Unplaced"/>
</dbReference>
<dbReference type="InterPro" id="IPR001506">
    <property type="entry name" value="Peptidase_M12A"/>
</dbReference>
<dbReference type="SUPFAM" id="SSF49854">
    <property type="entry name" value="Spermadhesin, CUB domain"/>
    <property type="match status" value="1"/>
</dbReference>
<protein>
    <recommendedName>
        <fullName evidence="9">Metalloendopeptidase</fullName>
        <ecNumber evidence="9">3.4.24.-</ecNumber>
    </recommendedName>
</protein>
<keyword evidence="2 8" id="KW-0645">Protease</keyword>
<keyword evidence="11" id="KW-1185">Reference proteome</keyword>
<evidence type="ECO:0000256" key="5">
    <source>
        <dbReference type="ARBA" id="ARBA00022833"/>
    </source>
</evidence>
<keyword evidence="3 8" id="KW-0479">Metal-binding</keyword>
<feature type="active site" evidence="8">
    <location>
        <position position="139"/>
    </location>
</feature>
<dbReference type="Gene3D" id="2.60.120.290">
    <property type="entry name" value="Spermadhesin, CUB domain"/>
    <property type="match status" value="1"/>
</dbReference>
<dbReference type="SUPFAM" id="SSF55486">
    <property type="entry name" value="Metalloproteases ('zincins'), catalytic domain"/>
    <property type="match status" value="1"/>
</dbReference>
<keyword evidence="9" id="KW-0732">Signal</keyword>
<evidence type="ECO:0000259" key="10">
    <source>
        <dbReference type="PROSITE" id="PS51864"/>
    </source>
</evidence>
<keyword evidence="1" id="KW-0245">EGF-like domain</keyword>
<dbReference type="EC" id="3.4.24.-" evidence="9"/>
<dbReference type="InterPro" id="IPR024079">
    <property type="entry name" value="MetalloPept_cat_dom_sf"/>
</dbReference>
<dbReference type="InterPro" id="IPR006026">
    <property type="entry name" value="Peptidase_Metallo"/>
</dbReference>
<evidence type="ECO:0000256" key="1">
    <source>
        <dbReference type="ARBA" id="ARBA00022536"/>
    </source>
</evidence>
<comment type="cofactor">
    <cofactor evidence="8 9">
        <name>Zn(2+)</name>
        <dbReference type="ChEBI" id="CHEBI:29105"/>
    </cofactor>
    <text evidence="8 9">Binds 1 zinc ion per subunit.</text>
</comment>
<keyword evidence="7" id="KW-1015">Disulfide bond</keyword>
<feature type="binding site" evidence="8">
    <location>
        <position position="138"/>
    </location>
    <ligand>
        <name>Zn(2+)</name>
        <dbReference type="ChEBI" id="CHEBI:29105"/>
        <note>catalytic</note>
    </ligand>
</feature>
<dbReference type="GO" id="GO:0008270">
    <property type="term" value="F:zinc ion binding"/>
    <property type="evidence" value="ECO:0007669"/>
    <property type="project" value="UniProtKB-UniRule"/>
</dbReference>
<evidence type="ECO:0000256" key="8">
    <source>
        <dbReference type="PROSITE-ProRule" id="PRU01211"/>
    </source>
</evidence>
<feature type="binding site" evidence="8">
    <location>
        <position position="142"/>
    </location>
    <ligand>
        <name>Zn(2+)</name>
        <dbReference type="ChEBI" id="CHEBI:29105"/>
        <note>catalytic</note>
    </ligand>
</feature>
<evidence type="ECO:0000313" key="12">
    <source>
        <dbReference type="WBParaSite" id="SPAL_0000492800.1"/>
    </source>
</evidence>
<keyword evidence="6 8" id="KW-0482">Metalloprotease</keyword>
<dbReference type="InterPro" id="IPR000859">
    <property type="entry name" value="CUB_dom"/>
</dbReference>
<dbReference type="PROSITE" id="PS51864">
    <property type="entry name" value="ASTACIN"/>
    <property type="match status" value="1"/>
</dbReference>
<sequence>MNPFIKLFLFSFCIYESFFSFTNNIFKNEGTLKADDNSESYETRIKRSIINNMQFKWTSPIPYFCRFNVNKTLIQEALAILEKETCLKFNETLDFANGFLRYANGTNRCFSSLGKVSNNDLHNVVVGRDCSDVIGVLHETLHALGVIHEMGRHDRDSYIDVKYENIKPSSQFNFVRYDLTEASSYNLKYDFGSVMHYNRYITTKNNQETMVPKGKYKSYLKTIGQKTRFGFNDAKQLNIYYCSDKCPDSKLKCKMGGYPHPNDCRFCKCPEFYTGRLCNKLLPSHKQCGSTRFLKTNEIDKRLVVSGIKTCYFQIAAPRGRKVRLNIEETDLLDSFVCHPDQGLEIKFLADKSVSGAVLCGKNSGEVIISENNVVVMKYVGLTSNSTIKIQYRDVA</sequence>
<evidence type="ECO:0000313" key="11">
    <source>
        <dbReference type="Proteomes" id="UP000046392"/>
    </source>
</evidence>
<accession>A0A0N5BG20</accession>
<feature type="signal peptide" evidence="9">
    <location>
        <begin position="1"/>
        <end position="20"/>
    </location>
</feature>
<dbReference type="PANTHER" id="PTHR10127:SF875">
    <property type="entry name" value="ZINC METALLOPROTEINASE NAS-28"/>
    <property type="match status" value="1"/>
</dbReference>
<keyword evidence="4 8" id="KW-0378">Hydrolase</keyword>
<evidence type="ECO:0000256" key="6">
    <source>
        <dbReference type="ARBA" id="ARBA00023049"/>
    </source>
</evidence>
<evidence type="ECO:0000256" key="2">
    <source>
        <dbReference type="ARBA" id="ARBA00022670"/>
    </source>
</evidence>
<dbReference type="AlphaFoldDB" id="A0A0N5BG20"/>
<dbReference type="InterPro" id="IPR035914">
    <property type="entry name" value="Sperma_CUB_dom_sf"/>
</dbReference>
<dbReference type="Gene3D" id="3.40.390.10">
    <property type="entry name" value="Collagenase (Catalytic Domain)"/>
    <property type="match status" value="1"/>
</dbReference>
<dbReference type="WBParaSite" id="SPAL_0000492800.1">
    <property type="protein sequence ID" value="SPAL_0000492800.1"/>
    <property type="gene ID" value="SPAL_0000492800"/>
</dbReference>
<dbReference type="SMART" id="SM00235">
    <property type="entry name" value="ZnMc"/>
    <property type="match status" value="1"/>
</dbReference>
<dbReference type="Pfam" id="PF01400">
    <property type="entry name" value="Astacin"/>
    <property type="match status" value="1"/>
</dbReference>
<evidence type="ECO:0000256" key="9">
    <source>
        <dbReference type="RuleBase" id="RU361183"/>
    </source>
</evidence>
<feature type="binding site" evidence="8">
    <location>
        <position position="148"/>
    </location>
    <ligand>
        <name>Zn(2+)</name>
        <dbReference type="ChEBI" id="CHEBI:29105"/>
        <note>catalytic</note>
    </ligand>
</feature>
<dbReference type="PANTHER" id="PTHR10127">
    <property type="entry name" value="DISCOIDIN, CUB, EGF, LAMININ , AND ZINC METALLOPROTEASE DOMAIN CONTAINING"/>
    <property type="match status" value="1"/>
</dbReference>
<reference evidence="12" key="1">
    <citation type="submission" date="2017-02" db="UniProtKB">
        <authorList>
            <consortium name="WormBaseParasite"/>
        </authorList>
    </citation>
    <scope>IDENTIFICATION</scope>
</reference>
<dbReference type="Pfam" id="PF00431">
    <property type="entry name" value="CUB"/>
    <property type="match status" value="1"/>
</dbReference>
<comment type="caution">
    <text evidence="8">Lacks conserved residue(s) required for the propagation of feature annotation.</text>
</comment>